<dbReference type="EMBL" id="WHZW01000001">
    <property type="protein sequence ID" value="NEG88454.1"/>
    <property type="molecule type" value="Genomic_DNA"/>
</dbReference>
<dbReference type="CDD" id="cd14014">
    <property type="entry name" value="STKc_PknB_like"/>
    <property type="match status" value="1"/>
</dbReference>
<evidence type="ECO:0000256" key="8">
    <source>
        <dbReference type="SAM" id="MobiDB-lite"/>
    </source>
</evidence>
<dbReference type="InterPro" id="IPR017441">
    <property type="entry name" value="Protein_kinase_ATP_BS"/>
</dbReference>
<dbReference type="Gene3D" id="1.10.510.10">
    <property type="entry name" value="Transferase(Phosphotransferase) domain 1"/>
    <property type="match status" value="1"/>
</dbReference>
<dbReference type="PROSITE" id="PS00108">
    <property type="entry name" value="PROTEIN_KINASE_ST"/>
    <property type="match status" value="1"/>
</dbReference>
<dbReference type="InterPro" id="IPR011009">
    <property type="entry name" value="Kinase-like_dom_sf"/>
</dbReference>
<feature type="binding site" evidence="7">
    <location>
        <position position="57"/>
    </location>
    <ligand>
        <name>ATP</name>
        <dbReference type="ChEBI" id="CHEBI:30616"/>
    </ligand>
</feature>
<dbReference type="EC" id="2.7.11.1" evidence="1"/>
<dbReference type="GO" id="GO:0004674">
    <property type="term" value="F:protein serine/threonine kinase activity"/>
    <property type="evidence" value="ECO:0007669"/>
    <property type="project" value="UniProtKB-KW"/>
</dbReference>
<feature type="region of interest" description="Disordered" evidence="8">
    <location>
        <begin position="289"/>
        <end position="334"/>
    </location>
</feature>
<dbReference type="InterPro" id="IPR000719">
    <property type="entry name" value="Prot_kinase_dom"/>
</dbReference>
<organism evidence="10 11">
    <name type="scientific">Bifidobacterium aerophilum</name>
    <dbReference type="NCBI Taxonomy" id="1798155"/>
    <lineage>
        <taxon>Bacteria</taxon>
        <taxon>Bacillati</taxon>
        <taxon>Actinomycetota</taxon>
        <taxon>Actinomycetes</taxon>
        <taxon>Bifidobacteriales</taxon>
        <taxon>Bifidobacteriaceae</taxon>
        <taxon>Bifidobacterium</taxon>
    </lineage>
</organism>
<keyword evidence="11" id="KW-1185">Reference proteome</keyword>
<dbReference type="PROSITE" id="PS50011">
    <property type="entry name" value="PROTEIN_KINASE_DOM"/>
    <property type="match status" value="1"/>
</dbReference>
<evidence type="ECO:0000313" key="11">
    <source>
        <dbReference type="Proteomes" id="UP000469194"/>
    </source>
</evidence>
<feature type="compositionally biased region" description="Basic and acidic residues" evidence="8">
    <location>
        <begin position="233"/>
        <end position="243"/>
    </location>
</feature>
<dbReference type="SUPFAM" id="SSF56112">
    <property type="entry name" value="Protein kinase-like (PK-like)"/>
    <property type="match status" value="1"/>
</dbReference>
<reference evidence="10 11" key="1">
    <citation type="submission" date="2019-10" db="EMBL/GenBank/DDBJ databases">
        <title>Bifidobacterium from non-human primates.</title>
        <authorList>
            <person name="Modesto M."/>
        </authorList>
    </citation>
    <scope>NUCLEOTIDE SEQUENCE [LARGE SCALE GENOMIC DNA]</scope>
    <source>
        <strain evidence="10 11">TRE17</strain>
    </source>
</reference>
<keyword evidence="3" id="KW-0808">Transferase</keyword>
<dbReference type="SMART" id="SM00220">
    <property type="entry name" value="S_TKc"/>
    <property type="match status" value="1"/>
</dbReference>
<evidence type="ECO:0000313" key="10">
    <source>
        <dbReference type="EMBL" id="NEG88454.1"/>
    </source>
</evidence>
<evidence type="ECO:0000256" key="3">
    <source>
        <dbReference type="ARBA" id="ARBA00022679"/>
    </source>
</evidence>
<evidence type="ECO:0000256" key="7">
    <source>
        <dbReference type="PROSITE-ProRule" id="PRU10141"/>
    </source>
</evidence>
<feature type="compositionally biased region" description="Low complexity" evidence="8">
    <location>
        <begin position="418"/>
        <end position="430"/>
    </location>
</feature>
<dbReference type="PANTHER" id="PTHR43289">
    <property type="entry name" value="MITOGEN-ACTIVATED PROTEIN KINASE KINASE KINASE 20-RELATED"/>
    <property type="match status" value="1"/>
</dbReference>
<sequence>MMTGHDAPGRDAQLPWRPATIPGYTFSHVLGSGATADVCLYRTAGRDHGQDGDLAVKITKRRLSDTDLARFQAETSALTTLSDHPNILTAHDAFVDDLGRGCLLLEYAPNGSCADLLGKRPFSADHVADMGMRLADALHEAHRHGIVHRDIKPSNVLLDEQGMPLLADFGICADLYGSDTVTGLSPAWSAPEVLAGINGGTDLSDMYSLGATLFALLTGKPPLQRPDTASSQSHDRPATDDPTRSGNGHMPPGDTHARVLNVLYRAMAQHPDDRFASMADFRNALEHAARHERHGRGNDSARNATHNRTSAGTPNRSDRPQTENAANGSAPRTDAKRAIAPLPRLMSPLITLLVVALAIPLPPASITPSSEHPAEIGPSGIVTDKDPQTPSANRRGRSMPDDLLDATADNDHHTAQDNTPHTTHTNNATNRMPTGDTP</sequence>
<feature type="region of interest" description="Disordered" evidence="8">
    <location>
        <begin position="368"/>
        <end position="438"/>
    </location>
</feature>
<feature type="compositionally biased region" description="Basic and acidic residues" evidence="8">
    <location>
        <begin position="289"/>
        <end position="299"/>
    </location>
</feature>
<dbReference type="AlphaFoldDB" id="A0A6N9Z2A6"/>
<feature type="region of interest" description="Disordered" evidence="8">
    <location>
        <begin position="220"/>
        <end position="255"/>
    </location>
</feature>
<dbReference type="Pfam" id="PF00069">
    <property type="entry name" value="Pkinase"/>
    <property type="match status" value="1"/>
</dbReference>
<keyword evidence="2" id="KW-0723">Serine/threonine-protein kinase</keyword>
<evidence type="ECO:0000256" key="2">
    <source>
        <dbReference type="ARBA" id="ARBA00022527"/>
    </source>
</evidence>
<comment type="caution">
    <text evidence="10">The sequence shown here is derived from an EMBL/GenBank/DDBJ whole genome shotgun (WGS) entry which is preliminary data.</text>
</comment>
<feature type="compositionally biased region" description="Polar residues" evidence="8">
    <location>
        <begin position="300"/>
        <end position="315"/>
    </location>
</feature>
<name>A0A6N9Z2A6_9BIFI</name>
<evidence type="ECO:0000256" key="6">
    <source>
        <dbReference type="ARBA" id="ARBA00022840"/>
    </source>
</evidence>
<dbReference type="PANTHER" id="PTHR43289:SF6">
    <property type="entry name" value="SERINE_THREONINE-PROTEIN KINASE NEKL-3"/>
    <property type="match status" value="1"/>
</dbReference>
<dbReference type="GO" id="GO:0005524">
    <property type="term" value="F:ATP binding"/>
    <property type="evidence" value="ECO:0007669"/>
    <property type="project" value="UniProtKB-UniRule"/>
</dbReference>
<protein>
    <recommendedName>
        <fullName evidence="1">non-specific serine/threonine protein kinase</fullName>
        <ecNumber evidence="1">2.7.11.1</ecNumber>
    </recommendedName>
</protein>
<evidence type="ECO:0000259" key="9">
    <source>
        <dbReference type="PROSITE" id="PS50011"/>
    </source>
</evidence>
<keyword evidence="6 7" id="KW-0067">ATP-binding</keyword>
<gene>
    <name evidence="10" type="ORF">GFD25_00235</name>
</gene>
<evidence type="ECO:0000256" key="4">
    <source>
        <dbReference type="ARBA" id="ARBA00022741"/>
    </source>
</evidence>
<evidence type="ECO:0000256" key="5">
    <source>
        <dbReference type="ARBA" id="ARBA00022777"/>
    </source>
</evidence>
<accession>A0A6N9Z2A6</accession>
<evidence type="ECO:0000256" key="1">
    <source>
        <dbReference type="ARBA" id="ARBA00012513"/>
    </source>
</evidence>
<keyword evidence="5 10" id="KW-0418">Kinase</keyword>
<keyword evidence="4 7" id="KW-0547">Nucleotide-binding</keyword>
<dbReference type="PROSITE" id="PS00107">
    <property type="entry name" value="PROTEIN_KINASE_ATP"/>
    <property type="match status" value="1"/>
</dbReference>
<dbReference type="Proteomes" id="UP000469194">
    <property type="component" value="Unassembled WGS sequence"/>
</dbReference>
<feature type="domain" description="Protein kinase" evidence="9">
    <location>
        <begin position="24"/>
        <end position="290"/>
    </location>
</feature>
<dbReference type="InterPro" id="IPR008271">
    <property type="entry name" value="Ser/Thr_kinase_AS"/>
</dbReference>
<proteinExistence type="predicted"/>
<dbReference type="RefSeq" id="WP_163228761.1">
    <property type="nucleotide sequence ID" value="NZ_WHZW01000001.1"/>
</dbReference>